<accession>A0A1F6EFH3</accession>
<dbReference type="AlphaFoldDB" id="A0A1F6EFH3"/>
<dbReference type="Proteomes" id="UP000178392">
    <property type="component" value="Unassembled WGS sequence"/>
</dbReference>
<proteinExistence type="predicted"/>
<name>A0A1F6EFH3_9BACT</name>
<protein>
    <submittedName>
        <fullName evidence="1">Uncharacterized protein</fullName>
    </submittedName>
</protein>
<gene>
    <name evidence="1" type="ORF">A3E65_01780</name>
</gene>
<organism evidence="1 2">
    <name type="scientific">Candidatus Kaiserbacteria bacterium RIFCSPHIGHO2_12_FULL_56_13</name>
    <dbReference type="NCBI Taxonomy" id="1798505"/>
    <lineage>
        <taxon>Bacteria</taxon>
        <taxon>Candidatus Kaiseribacteriota</taxon>
    </lineage>
</organism>
<evidence type="ECO:0000313" key="2">
    <source>
        <dbReference type="Proteomes" id="UP000178392"/>
    </source>
</evidence>
<evidence type="ECO:0000313" key="1">
    <source>
        <dbReference type="EMBL" id="OGG72409.1"/>
    </source>
</evidence>
<dbReference type="EMBL" id="MFLS01000002">
    <property type="protein sequence ID" value="OGG72409.1"/>
    <property type="molecule type" value="Genomic_DNA"/>
</dbReference>
<sequence length="74" mass="8707">MYGLDFSDRSEAFARFEAIFVKTHTDLKQIARIDINTSRNHWLLEFWSFNESKGFKKLISFSAALDFGKPLSWE</sequence>
<comment type="caution">
    <text evidence="1">The sequence shown here is derived from an EMBL/GenBank/DDBJ whole genome shotgun (WGS) entry which is preliminary data.</text>
</comment>
<reference evidence="1 2" key="1">
    <citation type="journal article" date="2016" name="Nat. Commun.">
        <title>Thousands of microbial genomes shed light on interconnected biogeochemical processes in an aquifer system.</title>
        <authorList>
            <person name="Anantharaman K."/>
            <person name="Brown C.T."/>
            <person name="Hug L.A."/>
            <person name="Sharon I."/>
            <person name="Castelle C.J."/>
            <person name="Probst A.J."/>
            <person name="Thomas B.C."/>
            <person name="Singh A."/>
            <person name="Wilkins M.J."/>
            <person name="Karaoz U."/>
            <person name="Brodie E.L."/>
            <person name="Williams K.H."/>
            <person name="Hubbard S.S."/>
            <person name="Banfield J.F."/>
        </authorList>
    </citation>
    <scope>NUCLEOTIDE SEQUENCE [LARGE SCALE GENOMIC DNA]</scope>
</reference>